<accession>A0A7M2Z2P0</accession>
<dbReference type="PANTHER" id="PTHR43245:SF13">
    <property type="entry name" value="UDP-D-APIOSE_UDP-D-XYLOSE SYNTHASE 2"/>
    <property type="match status" value="1"/>
</dbReference>
<evidence type="ECO:0000313" key="2">
    <source>
        <dbReference type="EMBL" id="RDI76053.1"/>
    </source>
</evidence>
<evidence type="ECO:0000259" key="1">
    <source>
        <dbReference type="Pfam" id="PF01370"/>
    </source>
</evidence>
<dbReference type="Gene3D" id="3.40.50.720">
    <property type="entry name" value="NAD(P)-binding Rossmann-like Domain"/>
    <property type="match status" value="1"/>
</dbReference>
<dbReference type="Proteomes" id="UP000254134">
    <property type="component" value="Unassembled WGS sequence"/>
</dbReference>
<dbReference type="InterPro" id="IPR036291">
    <property type="entry name" value="NAD(P)-bd_dom_sf"/>
</dbReference>
<name>A0A7M2Z2P0_9ACTN</name>
<dbReference type="AlphaFoldDB" id="A0A7M2Z2P0"/>
<protein>
    <submittedName>
        <fullName evidence="2">UDP-glucose 4-epimerase</fullName>
    </submittedName>
</protein>
<organism evidence="2 3">
    <name type="scientific">Gaiella occulta</name>
    <dbReference type="NCBI Taxonomy" id="1002870"/>
    <lineage>
        <taxon>Bacteria</taxon>
        <taxon>Bacillati</taxon>
        <taxon>Actinomycetota</taxon>
        <taxon>Thermoleophilia</taxon>
        <taxon>Gaiellales</taxon>
        <taxon>Gaiellaceae</taxon>
        <taxon>Gaiella</taxon>
    </lineage>
</organism>
<evidence type="ECO:0000313" key="3">
    <source>
        <dbReference type="Proteomes" id="UP000254134"/>
    </source>
</evidence>
<gene>
    <name evidence="2" type="ORF">Gocc_0472</name>
</gene>
<dbReference type="InterPro" id="IPR001509">
    <property type="entry name" value="Epimerase_deHydtase"/>
</dbReference>
<feature type="domain" description="NAD-dependent epimerase/dehydratase" evidence="1">
    <location>
        <begin position="3"/>
        <end position="231"/>
    </location>
</feature>
<reference evidence="2 3" key="1">
    <citation type="submission" date="2018-07" db="EMBL/GenBank/DDBJ databases">
        <title>High-quality-draft genome sequence of Gaiella occulta.</title>
        <authorList>
            <person name="Severino R."/>
            <person name="Froufe H.J.C."/>
            <person name="Rainey F.A."/>
            <person name="Barroso C."/>
            <person name="Albuquerque L."/>
            <person name="Lobo-Da-Cunha A."/>
            <person name="Da Costa M.S."/>
            <person name="Egas C."/>
        </authorList>
    </citation>
    <scope>NUCLEOTIDE SEQUENCE [LARGE SCALE GENOMIC DNA]</scope>
    <source>
        <strain evidence="2 3">F2-233</strain>
    </source>
</reference>
<keyword evidence="3" id="KW-1185">Reference proteome</keyword>
<reference evidence="3" key="2">
    <citation type="journal article" date="2019" name="MicrobiologyOpen">
        <title>High-quality draft genome sequence of Gaiella occulta isolated from a 150 meter deep mineral water borehole and comparison with the genome sequences of other deep-branching lineages of the phylum Actinobacteria.</title>
        <authorList>
            <person name="Severino R."/>
            <person name="Froufe H.J.C."/>
            <person name="Barroso C."/>
            <person name="Albuquerque L."/>
            <person name="Lobo-da-Cunha A."/>
            <person name="da Costa M.S."/>
            <person name="Egas C."/>
        </authorList>
    </citation>
    <scope>NUCLEOTIDE SEQUENCE [LARGE SCALE GENOMIC DNA]</scope>
    <source>
        <strain evidence="3">F2-233</strain>
    </source>
</reference>
<dbReference type="OrthoDB" id="3505012at2"/>
<dbReference type="SUPFAM" id="SSF51735">
    <property type="entry name" value="NAD(P)-binding Rossmann-fold domains"/>
    <property type="match status" value="1"/>
</dbReference>
<comment type="caution">
    <text evidence="2">The sequence shown here is derived from an EMBL/GenBank/DDBJ whole genome shotgun (WGS) entry which is preliminary data.</text>
</comment>
<dbReference type="PANTHER" id="PTHR43245">
    <property type="entry name" value="BIFUNCTIONAL POLYMYXIN RESISTANCE PROTEIN ARNA"/>
    <property type="match status" value="1"/>
</dbReference>
<dbReference type="RefSeq" id="WP_114794910.1">
    <property type="nucleotide sequence ID" value="NZ_QQZY01000001.1"/>
</dbReference>
<dbReference type="Gene3D" id="3.90.25.10">
    <property type="entry name" value="UDP-galactose 4-epimerase, domain 1"/>
    <property type="match status" value="1"/>
</dbReference>
<proteinExistence type="predicted"/>
<sequence length="301" mass="31635">MRVVVSGGAGFIGSHVVEALVARGDEVHVVDDLSNGRRENVPAQATLHVHDVREPLDAIAAETAPQALIHLAAQADVRVSVAEPARDAAVNVLGTVNVLEAARSTGARVVFASTGGAIYGECERPAREDDPRLPLSPYGTAKLAGEEYLAMYGRLYGARHVSLRLGNVYGPRQDPHGEAGVVAIFLGRLRDGEVCRIFGDGRQTRDYVYVGDVVGAVLAALTADGGVFNVGTGVETSVTDLYEACRRVAGSDLAPVHETARPGELGRSVLDPSLAQRVLGFTAATAVADGIARTWEHIRAS</sequence>
<dbReference type="EMBL" id="QQZY01000001">
    <property type="protein sequence ID" value="RDI76053.1"/>
    <property type="molecule type" value="Genomic_DNA"/>
</dbReference>
<dbReference type="InterPro" id="IPR050177">
    <property type="entry name" value="Lipid_A_modif_metabolic_enz"/>
</dbReference>
<dbReference type="Pfam" id="PF01370">
    <property type="entry name" value="Epimerase"/>
    <property type="match status" value="1"/>
</dbReference>